<dbReference type="RefSeq" id="WP_132259168.1">
    <property type="nucleotide sequence ID" value="NZ_SLZQ01000007.1"/>
</dbReference>
<dbReference type="AlphaFoldDB" id="A0A4R3HW68"/>
<protein>
    <recommendedName>
        <fullName evidence="3">DUF2267 domain-containing protein</fullName>
    </recommendedName>
</protein>
<evidence type="ECO:0008006" key="3">
    <source>
        <dbReference type="Google" id="ProtNLM"/>
    </source>
</evidence>
<gene>
    <name evidence="1" type="ORF">EDC30_107162</name>
</gene>
<name>A0A4R3HW68_PAULE</name>
<comment type="caution">
    <text evidence="1">The sequence shown here is derived from an EMBL/GenBank/DDBJ whole genome shotgun (WGS) entry which is preliminary data.</text>
</comment>
<keyword evidence="2" id="KW-1185">Reference proteome</keyword>
<dbReference type="Proteomes" id="UP000295382">
    <property type="component" value="Unassembled WGS sequence"/>
</dbReference>
<dbReference type="EMBL" id="SLZQ01000007">
    <property type="protein sequence ID" value="TCS36345.1"/>
    <property type="molecule type" value="Genomic_DNA"/>
</dbReference>
<accession>A0A4R3HW68</accession>
<dbReference type="OrthoDB" id="164619at2"/>
<evidence type="ECO:0000313" key="2">
    <source>
        <dbReference type="Proteomes" id="UP000295382"/>
    </source>
</evidence>
<organism evidence="1 2">
    <name type="scientific">Paucimonas lemoignei</name>
    <name type="common">Pseudomonas lemoignei</name>
    <dbReference type="NCBI Taxonomy" id="29443"/>
    <lineage>
        <taxon>Bacteria</taxon>
        <taxon>Pseudomonadati</taxon>
        <taxon>Pseudomonadota</taxon>
        <taxon>Betaproteobacteria</taxon>
        <taxon>Burkholderiales</taxon>
        <taxon>Burkholderiaceae</taxon>
        <taxon>Paucimonas</taxon>
    </lineage>
</organism>
<reference evidence="1 2" key="1">
    <citation type="submission" date="2019-03" db="EMBL/GenBank/DDBJ databases">
        <title>Genomic Encyclopedia of Type Strains, Phase IV (KMG-IV): sequencing the most valuable type-strain genomes for metagenomic binning, comparative biology and taxonomic classification.</title>
        <authorList>
            <person name="Goeker M."/>
        </authorList>
    </citation>
    <scope>NUCLEOTIDE SEQUENCE [LARGE SCALE GENOMIC DNA]</scope>
    <source>
        <strain evidence="1 2">DSM 7445</strain>
    </source>
</reference>
<evidence type="ECO:0000313" key="1">
    <source>
        <dbReference type="EMBL" id="TCS36345.1"/>
    </source>
</evidence>
<sequence>MNEIIQRLVAKTGLPEDKAAMAVDTVVGFLKEKLPGPVASQIDSLVGGQSGGSGGMGGLGDMASNLGGMFGKKE</sequence>
<proteinExistence type="predicted"/>